<keyword evidence="4 9" id="KW-0547">Nucleotide-binding</keyword>
<dbReference type="AlphaFoldDB" id="A0A9P9WXJ3"/>
<feature type="compositionally biased region" description="Basic and acidic residues" evidence="10">
    <location>
        <begin position="515"/>
        <end position="525"/>
    </location>
</feature>
<comment type="catalytic activity">
    <reaction evidence="8">
        <text>L-seryl-[protein] + ATP = O-phospho-L-seryl-[protein] + ADP + H(+)</text>
        <dbReference type="Rhea" id="RHEA:17989"/>
        <dbReference type="Rhea" id="RHEA-COMP:9863"/>
        <dbReference type="Rhea" id="RHEA-COMP:11604"/>
        <dbReference type="ChEBI" id="CHEBI:15378"/>
        <dbReference type="ChEBI" id="CHEBI:29999"/>
        <dbReference type="ChEBI" id="CHEBI:30616"/>
        <dbReference type="ChEBI" id="CHEBI:83421"/>
        <dbReference type="ChEBI" id="CHEBI:456216"/>
        <dbReference type="EC" id="2.7.11.1"/>
    </reaction>
</comment>
<accession>A0A9P9WXJ3</accession>
<dbReference type="PROSITE" id="PS00107">
    <property type="entry name" value="PROTEIN_KINASE_ATP"/>
    <property type="match status" value="1"/>
</dbReference>
<keyword evidence="5" id="KW-0418">Kinase</keyword>
<dbReference type="InterPro" id="IPR017441">
    <property type="entry name" value="Protein_kinase_ATP_BS"/>
</dbReference>
<dbReference type="InterPro" id="IPR000719">
    <property type="entry name" value="Prot_kinase_dom"/>
</dbReference>
<dbReference type="PANTHER" id="PTHR47634">
    <property type="entry name" value="PROTEIN KINASE DOMAIN-CONTAINING PROTEIN-RELATED"/>
    <property type="match status" value="1"/>
</dbReference>
<dbReference type="GO" id="GO:0005524">
    <property type="term" value="F:ATP binding"/>
    <property type="evidence" value="ECO:0007669"/>
    <property type="project" value="UniProtKB-UniRule"/>
</dbReference>
<feature type="binding site" evidence="9">
    <location>
        <position position="110"/>
    </location>
    <ligand>
        <name>ATP</name>
        <dbReference type="ChEBI" id="CHEBI:30616"/>
    </ligand>
</feature>
<comment type="catalytic activity">
    <reaction evidence="7">
        <text>L-threonyl-[protein] + ATP = O-phospho-L-threonyl-[protein] + ADP + H(+)</text>
        <dbReference type="Rhea" id="RHEA:46608"/>
        <dbReference type="Rhea" id="RHEA-COMP:11060"/>
        <dbReference type="Rhea" id="RHEA-COMP:11605"/>
        <dbReference type="ChEBI" id="CHEBI:15378"/>
        <dbReference type="ChEBI" id="CHEBI:30013"/>
        <dbReference type="ChEBI" id="CHEBI:30616"/>
        <dbReference type="ChEBI" id="CHEBI:61977"/>
        <dbReference type="ChEBI" id="CHEBI:456216"/>
        <dbReference type="EC" id="2.7.11.1"/>
    </reaction>
</comment>
<evidence type="ECO:0000259" key="11">
    <source>
        <dbReference type="PROSITE" id="PS50011"/>
    </source>
</evidence>
<sequence length="640" mass="72902">MASFHSEAESDAAWSGDEDSSVIRCLSNRGPQSASTEGSVDEATQALPDYARAHYEHIARYQRGGFHPVHIGDYLDSKERYRVLHKLGFGSSSTIWLCDDVVRRRFRAVKVVSADKSKLKDHNNERILSLVKACKGKGLSNSIVVPRDKFWITGPNGQHLCLVMPVLGPNLLDGLEGAGLDTPGYLTYLCFKLSVTLSCLHENGIIHGDIRPQKLMMVLRGDCMDEVWRKDSLHDLIEKPSIWKLSSSSQSSSNRAPKYLVKKINLCSLEKRFRSGTVAIADFSRSPQNGLRTGVTNAFPTAYSAPEVRLNHNIPDFSSDIWSLAACIYLIRTGRELMPQMDSISAFITWTSWNFGPLPNIPKHRLRDILASDHSKLIDEKYRSQEEVHDWLERLETPPSRHRRALSMRTFKKLPSLGPTFSSEDSDSVSDTESVYSSWSVTQRASKQARSKRCAEYLHPIYLPEDWTDWHLTCTEHEWRTGYPSLLCESLSRSESWHEVPAGDNEPMMGVQLDSRPDSSVHGDNSRFSSENRVTEIRRSARIKRKQLHSDDETESDEHCENKKHKAVSDLKIEVDLRDQISCIWTADGMVEYMYSIRREESDVLADLITRMMQNDASQRISIREVLQHEWFSVSRLEVE</sequence>
<evidence type="ECO:0000256" key="6">
    <source>
        <dbReference type="ARBA" id="ARBA00022840"/>
    </source>
</evidence>
<keyword evidence="6 9" id="KW-0067">ATP-binding</keyword>
<keyword evidence="13" id="KW-1185">Reference proteome</keyword>
<keyword evidence="2" id="KW-0723">Serine/threonine-protein kinase</keyword>
<evidence type="ECO:0000313" key="12">
    <source>
        <dbReference type="EMBL" id="KAI1881133.1"/>
    </source>
</evidence>
<dbReference type="InterPro" id="IPR011009">
    <property type="entry name" value="Kinase-like_dom_sf"/>
</dbReference>
<dbReference type="EMBL" id="JAFIMR010000002">
    <property type="protein sequence ID" value="KAI1881133.1"/>
    <property type="molecule type" value="Genomic_DNA"/>
</dbReference>
<proteinExistence type="predicted"/>
<dbReference type="Proteomes" id="UP000829685">
    <property type="component" value="Unassembled WGS sequence"/>
</dbReference>
<dbReference type="GO" id="GO:0000245">
    <property type="term" value="P:spliceosomal complex assembly"/>
    <property type="evidence" value="ECO:0007669"/>
    <property type="project" value="TreeGrafter"/>
</dbReference>
<gene>
    <name evidence="12" type="ORF">JX265_001373</name>
</gene>
<evidence type="ECO:0000256" key="10">
    <source>
        <dbReference type="SAM" id="MobiDB-lite"/>
    </source>
</evidence>
<dbReference type="EC" id="2.7.11.1" evidence="1"/>
<evidence type="ECO:0000256" key="3">
    <source>
        <dbReference type="ARBA" id="ARBA00022679"/>
    </source>
</evidence>
<dbReference type="PANTHER" id="PTHR47634:SF9">
    <property type="entry name" value="PROTEIN KINASE DOMAIN-CONTAINING PROTEIN-RELATED"/>
    <property type="match status" value="1"/>
</dbReference>
<dbReference type="SMART" id="SM00220">
    <property type="entry name" value="S_TKc"/>
    <property type="match status" value="1"/>
</dbReference>
<comment type="caution">
    <text evidence="12">The sequence shown here is derived from an EMBL/GenBank/DDBJ whole genome shotgun (WGS) entry which is preliminary data.</text>
</comment>
<feature type="domain" description="Protein kinase" evidence="11">
    <location>
        <begin position="81"/>
        <end position="632"/>
    </location>
</feature>
<evidence type="ECO:0000256" key="9">
    <source>
        <dbReference type="PROSITE-ProRule" id="PRU10141"/>
    </source>
</evidence>
<evidence type="ECO:0000256" key="2">
    <source>
        <dbReference type="ARBA" id="ARBA00022527"/>
    </source>
</evidence>
<dbReference type="PROSITE" id="PS50011">
    <property type="entry name" value="PROTEIN_KINASE_DOM"/>
    <property type="match status" value="1"/>
</dbReference>
<evidence type="ECO:0000256" key="5">
    <source>
        <dbReference type="ARBA" id="ARBA00022777"/>
    </source>
</evidence>
<evidence type="ECO:0000256" key="1">
    <source>
        <dbReference type="ARBA" id="ARBA00012513"/>
    </source>
</evidence>
<protein>
    <recommendedName>
        <fullName evidence="1">non-specific serine/threonine protein kinase</fullName>
        <ecNumber evidence="1">2.7.11.1</ecNumber>
    </recommendedName>
</protein>
<feature type="region of interest" description="Disordered" evidence="10">
    <location>
        <begin position="515"/>
        <end position="534"/>
    </location>
</feature>
<evidence type="ECO:0000256" key="4">
    <source>
        <dbReference type="ARBA" id="ARBA00022741"/>
    </source>
</evidence>
<dbReference type="Gene3D" id="1.10.510.10">
    <property type="entry name" value="Transferase(Phosphotransferase) domain 1"/>
    <property type="match status" value="2"/>
</dbReference>
<dbReference type="GO" id="GO:0050684">
    <property type="term" value="P:regulation of mRNA processing"/>
    <property type="evidence" value="ECO:0007669"/>
    <property type="project" value="TreeGrafter"/>
</dbReference>
<dbReference type="Gene3D" id="3.30.200.20">
    <property type="entry name" value="Phosphorylase Kinase, domain 1"/>
    <property type="match status" value="1"/>
</dbReference>
<dbReference type="SUPFAM" id="SSF56112">
    <property type="entry name" value="Protein kinase-like (PK-like)"/>
    <property type="match status" value="1"/>
</dbReference>
<dbReference type="GO" id="GO:0005634">
    <property type="term" value="C:nucleus"/>
    <property type="evidence" value="ECO:0007669"/>
    <property type="project" value="TreeGrafter"/>
</dbReference>
<organism evidence="12 13">
    <name type="scientific">Neoarthrinium moseri</name>
    <dbReference type="NCBI Taxonomy" id="1658444"/>
    <lineage>
        <taxon>Eukaryota</taxon>
        <taxon>Fungi</taxon>
        <taxon>Dikarya</taxon>
        <taxon>Ascomycota</taxon>
        <taxon>Pezizomycotina</taxon>
        <taxon>Sordariomycetes</taxon>
        <taxon>Xylariomycetidae</taxon>
        <taxon>Amphisphaeriales</taxon>
        <taxon>Apiosporaceae</taxon>
        <taxon>Neoarthrinium</taxon>
    </lineage>
</organism>
<keyword evidence="3" id="KW-0808">Transferase</keyword>
<evidence type="ECO:0000256" key="8">
    <source>
        <dbReference type="ARBA" id="ARBA00048679"/>
    </source>
</evidence>
<evidence type="ECO:0000256" key="7">
    <source>
        <dbReference type="ARBA" id="ARBA00047899"/>
    </source>
</evidence>
<evidence type="ECO:0000313" key="13">
    <source>
        <dbReference type="Proteomes" id="UP000829685"/>
    </source>
</evidence>
<name>A0A9P9WXJ3_9PEZI</name>
<dbReference type="InterPro" id="IPR051334">
    <property type="entry name" value="SRPK"/>
</dbReference>
<dbReference type="GO" id="GO:0005737">
    <property type="term" value="C:cytoplasm"/>
    <property type="evidence" value="ECO:0007669"/>
    <property type="project" value="TreeGrafter"/>
</dbReference>
<feature type="region of interest" description="Disordered" evidence="10">
    <location>
        <begin position="542"/>
        <end position="563"/>
    </location>
</feature>
<reference evidence="12" key="1">
    <citation type="submission" date="2021-03" db="EMBL/GenBank/DDBJ databases">
        <title>Revisited historic fungal species revealed as producer of novel bioactive compounds through whole genome sequencing and comparative genomics.</title>
        <authorList>
            <person name="Vignolle G.A."/>
            <person name="Hochenegger N."/>
            <person name="Mach R.L."/>
            <person name="Mach-Aigner A.R."/>
            <person name="Javad Rahimi M."/>
            <person name="Salim K.A."/>
            <person name="Chan C.M."/>
            <person name="Lim L.B.L."/>
            <person name="Cai F."/>
            <person name="Druzhinina I.S."/>
            <person name="U'Ren J.M."/>
            <person name="Derntl C."/>
        </authorList>
    </citation>
    <scope>NUCLEOTIDE SEQUENCE</scope>
    <source>
        <strain evidence="12">TUCIM 5799</strain>
    </source>
</reference>
<dbReference type="GO" id="GO:0004674">
    <property type="term" value="F:protein serine/threonine kinase activity"/>
    <property type="evidence" value="ECO:0007669"/>
    <property type="project" value="UniProtKB-KW"/>
</dbReference>